<evidence type="ECO:0000313" key="1">
    <source>
        <dbReference type="EMBL" id="SAK43932.1"/>
    </source>
</evidence>
<accession>A0A157ZED5</accession>
<proteinExistence type="predicted"/>
<keyword evidence="2" id="KW-1185">Reference proteome</keyword>
<dbReference type="AlphaFoldDB" id="A0A157ZED5"/>
<comment type="caution">
    <text evidence="1">The sequence shown here is derived from an EMBL/GenBank/DDBJ whole genome shotgun (WGS) entry which is preliminary data.</text>
</comment>
<protein>
    <submittedName>
        <fullName evidence="1">Uncharacterized protein</fullName>
    </submittedName>
</protein>
<organism evidence="1 2">
    <name type="scientific">Caballeronia pedi</name>
    <dbReference type="NCBI Taxonomy" id="1777141"/>
    <lineage>
        <taxon>Bacteria</taxon>
        <taxon>Pseudomonadati</taxon>
        <taxon>Pseudomonadota</taxon>
        <taxon>Betaproteobacteria</taxon>
        <taxon>Burkholderiales</taxon>
        <taxon>Burkholderiaceae</taxon>
        <taxon>Caballeronia</taxon>
    </lineage>
</organism>
<dbReference type="EMBL" id="FCOE02000002">
    <property type="protein sequence ID" value="SAK43932.1"/>
    <property type="molecule type" value="Genomic_DNA"/>
</dbReference>
<dbReference type="Proteomes" id="UP000054911">
    <property type="component" value="Unassembled WGS sequence"/>
</dbReference>
<evidence type="ECO:0000313" key="2">
    <source>
        <dbReference type="Proteomes" id="UP000054911"/>
    </source>
</evidence>
<sequence length="33" mass="3762">MTTFATRRRLRRAASFWERVSVVLALIAGRKAA</sequence>
<gene>
    <name evidence="1" type="ORF">AWB80_00687</name>
</gene>
<name>A0A157ZED5_9BURK</name>
<reference evidence="1" key="1">
    <citation type="submission" date="2016-01" db="EMBL/GenBank/DDBJ databases">
        <authorList>
            <person name="Peeters C."/>
        </authorList>
    </citation>
    <scope>NUCLEOTIDE SEQUENCE [LARGE SCALE GENOMIC DNA]</scope>
    <source>
        <strain evidence="1">LMG 29323</strain>
    </source>
</reference>